<proteinExistence type="predicted"/>
<dbReference type="RefSeq" id="WP_408336394.1">
    <property type="nucleotide sequence ID" value="NZ_JAQQFH010000076.1"/>
</dbReference>
<evidence type="ECO:0000313" key="1">
    <source>
        <dbReference type="EMBL" id="MFL9889170.1"/>
    </source>
</evidence>
<dbReference type="Proteomes" id="UP001629249">
    <property type="component" value="Unassembled WGS sequence"/>
</dbReference>
<evidence type="ECO:0000313" key="2">
    <source>
        <dbReference type="Proteomes" id="UP001629249"/>
    </source>
</evidence>
<comment type="caution">
    <text evidence="1">The sequence shown here is derived from an EMBL/GenBank/DDBJ whole genome shotgun (WGS) entry which is preliminary data.</text>
</comment>
<sequence length="91" mass="10759">MYRTETAFAGPLVTENTKMAAPARMRRNWPAFKRSTFSMFLLRILPPDVLDIDLQGMQKRMALERSLLALKQRCYFDMTIVLDARFFRSFF</sequence>
<protein>
    <submittedName>
        <fullName evidence="1">Uncharacterized protein</fullName>
    </submittedName>
</protein>
<gene>
    <name evidence="1" type="ORF">PQR66_39545</name>
</gene>
<keyword evidence="2" id="KW-1185">Reference proteome</keyword>
<accession>A0ABW9A2R2</accession>
<name>A0ABW9A2R2_9BURK</name>
<reference evidence="1 2" key="1">
    <citation type="journal article" date="2024" name="Chem. Sci.">
        <title>Discovery of megapolipeptins by genome mining of a Burkholderiales bacteria collection.</title>
        <authorList>
            <person name="Paulo B.S."/>
            <person name="Recchia M.J.J."/>
            <person name="Lee S."/>
            <person name="Fergusson C.H."/>
            <person name="Romanowski S.B."/>
            <person name="Hernandez A."/>
            <person name="Krull N."/>
            <person name="Liu D.Y."/>
            <person name="Cavanagh H."/>
            <person name="Bos A."/>
            <person name="Gray C.A."/>
            <person name="Murphy B.T."/>
            <person name="Linington R.G."/>
            <person name="Eustaquio A.S."/>
        </authorList>
    </citation>
    <scope>NUCLEOTIDE SEQUENCE [LARGE SCALE GENOMIC DNA]</scope>
    <source>
        <strain evidence="1 2">RL16-012-BIC-B</strain>
    </source>
</reference>
<organism evidence="1 2">
    <name type="scientific">Paraburkholderia agricolaris</name>
    <dbReference type="NCBI Taxonomy" id="2152888"/>
    <lineage>
        <taxon>Bacteria</taxon>
        <taxon>Pseudomonadati</taxon>
        <taxon>Pseudomonadota</taxon>
        <taxon>Betaproteobacteria</taxon>
        <taxon>Burkholderiales</taxon>
        <taxon>Burkholderiaceae</taxon>
        <taxon>Paraburkholderia</taxon>
    </lineage>
</organism>
<dbReference type="EMBL" id="JAQQFN010000065">
    <property type="protein sequence ID" value="MFL9889170.1"/>
    <property type="molecule type" value="Genomic_DNA"/>
</dbReference>